<dbReference type="PROSITE" id="PS50157">
    <property type="entry name" value="ZINC_FINGER_C2H2_2"/>
    <property type="match status" value="7"/>
</dbReference>
<feature type="domain" description="C2H2-type" evidence="12">
    <location>
        <begin position="406"/>
        <end position="433"/>
    </location>
</feature>
<dbReference type="PANTHER" id="PTHR24399">
    <property type="entry name" value="ZINC FINGER AND BTB DOMAIN-CONTAINING"/>
    <property type="match status" value="1"/>
</dbReference>
<dbReference type="EMBL" id="LJIG01000159">
    <property type="protein sequence ID" value="KRT86781.1"/>
    <property type="molecule type" value="Genomic_DNA"/>
</dbReference>
<feature type="domain" description="C2H2-type" evidence="12">
    <location>
        <begin position="297"/>
        <end position="324"/>
    </location>
</feature>
<gene>
    <name evidence="14" type="ORF">AMK59_2058</name>
</gene>
<feature type="domain" description="C2H2-type" evidence="12">
    <location>
        <begin position="273"/>
        <end position="300"/>
    </location>
</feature>
<proteinExistence type="predicted"/>
<dbReference type="SMART" id="SM00355">
    <property type="entry name" value="ZnF_C2H2"/>
    <property type="match status" value="9"/>
</dbReference>
<dbReference type="Pfam" id="PF07776">
    <property type="entry name" value="zf-AD"/>
    <property type="match status" value="1"/>
</dbReference>
<comment type="caution">
    <text evidence="14">The sequence shown here is derived from an EMBL/GenBank/DDBJ whole genome shotgun (WGS) entry which is preliminary data.</text>
</comment>
<dbReference type="SUPFAM" id="SSF57667">
    <property type="entry name" value="beta-beta-alpha zinc fingers"/>
    <property type="match status" value="5"/>
</dbReference>
<dbReference type="Gene3D" id="3.40.1800.20">
    <property type="match status" value="1"/>
</dbReference>
<keyword evidence="6" id="KW-0805">Transcription regulation</keyword>
<dbReference type="GO" id="GO:0005654">
    <property type="term" value="C:nucleoplasm"/>
    <property type="evidence" value="ECO:0007669"/>
    <property type="project" value="TreeGrafter"/>
</dbReference>
<feature type="binding site" evidence="11">
    <location>
        <position position="58"/>
    </location>
    <ligand>
        <name>Zn(2+)</name>
        <dbReference type="ChEBI" id="CHEBI:29105"/>
    </ligand>
</feature>
<feature type="binding site" evidence="11">
    <location>
        <position position="55"/>
    </location>
    <ligand>
        <name>Zn(2+)</name>
        <dbReference type="ChEBI" id="CHEBI:29105"/>
    </ligand>
</feature>
<evidence type="ECO:0000259" key="13">
    <source>
        <dbReference type="PROSITE" id="PS51915"/>
    </source>
</evidence>
<comment type="subcellular location">
    <subcellularLocation>
        <location evidence="1">Nucleus</location>
    </subcellularLocation>
</comment>
<dbReference type="PROSITE" id="PS00028">
    <property type="entry name" value="ZINC_FINGER_C2H2_1"/>
    <property type="match status" value="8"/>
</dbReference>
<evidence type="ECO:0000313" key="14">
    <source>
        <dbReference type="EMBL" id="KRT86781.1"/>
    </source>
</evidence>
<name>A0A0T6BHX2_9SCAR</name>
<feature type="domain" description="C2H2-type" evidence="12">
    <location>
        <begin position="350"/>
        <end position="377"/>
    </location>
</feature>
<keyword evidence="3" id="KW-0677">Repeat</keyword>
<evidence type="ECO:0000256" key="2">
    <source>
        <dbReference type="ARBA" id="ARBA00022723"/>
    </source>
</evidence>
<dbReference type="PROSITE" id="PS51915">
    <property type="entry name" value="ZAD"/>
    <property type="match status" value="1"/>
</dbReference>
<dbReference type="GO" id="GO:0001227">
    <property type="term" value="F:DNA-binding transcription repressor activity, RNA polymerase II-specific"/>
    <property type="evidence" value="ECO:0007669"/>
    <property type="project" value="TreeGrafter"/>
</dbReference>
<keyword evidence="9" id="KW-0539">Nucleus</keyword>
<evidence type="ECO:0000256" key="6">
    <source>
        <dbReference type="ARBA" id="ARBA00023015"/>
    </source>
</evidence>
<sequence>MNMNMNVVCRTCLQINVRCVNIFCHSVKGKLLAEMLMNCISVKVREGDGLPCHVCTSCKARLTSLWDFRQLVLKSEMTLRENYNGVFSNDTVIVKEEPHVGNFEVKCVKNKGTNENVQQEDSLGLVNKVLDRSVTSMNDPCNNISKKENNSDMQKDNMCYVDRSICQNSCHTIANVEKPSNYSLRVESNKNKCLDDLGLQNRSDNKIETKTNVFKENRDHLNDFIIENDENKSNATSKHTSSKKIQCSKCNKVFSRKYYQQIHIHYHNGGRIITCNICNEIFYSDYQLKKHKTVHKARCSICREVFETVVELRAHRTIHIAEYHTCHICNKQLRSLKRFKEHVLSHEMRFMCEICGKSYSGPSALKIHKSTHITEKTIPCLTCGKLFTSIMRLRAHLKWHKPDKPYKCDYCNKAFATSMARKRHTTMHTGEKSYPCKICGKLFADSSTIIRHMLVHTGETPFACDKCLYKCRYKQQFDKHMKKHQ</sequence>
<dbReference type="PANTHER" id="PTHR24399:SF23">
    <property type="entry name" value="C2H2-TYPE DOMAIN-CONTAINING PROTEIN"/>
    <property type="match status" value="1"/>
</dbReference>
<feature type="domain" description="C2H2-type" evidence="12">
    <location>
        <begin position="434"/>
        <end position="461"/>
    </location>
</feature>
<evidence type="ECO:0000256" key="4">
    <source>
        <dbReference type="ARBA" id="ARBA00022771"/>
    </source>
</evidence>
<dbReference type="AlphaFoldDB" id="A0A0T6BHX2"/>
<feature type="binding site" evidence="11">
    <location>
        <position position="12"/>
    </location>
    <ligand>
        <name>Zn(2+)</name>
        <dbReference type="ChEBI" id="CHEBI:29105"/>
    </ligand>
</feature>
<dbReference type="InterPro" id="IPR036236">
    <property type="entry name" value="Znf_C2H2_sf"/>
</dbReference>
<keyword evidence="5 11" id="KW-0862">Zinc</keyword>
<dbReference type="GO" id="GO:0008270">
    <property type="term" value="F:zinc ion binding"/>
    <property type="evidence" value="ECO:0007669"/>
    <property type="project" value="UniProtKB-UniRule"/>
</dbReference>
<keyword evidence="15" id="KW-1185">Reference proteome</keyword>
<dbReference type="Pfam" id="PF13912">
    <property type="entry name" value="zf-C2H2_6"/>
    <property type="match status" value="2"/>
</dbReference>
<evidence type="ECO:0000256" key="1">
    <source>
        <dbReference type="ARBA" id="ARBA00004123"/>
    </source>
</evidence>
<feature type="domain" description="C2H2-type" evidence="12">
    <location>
        <begin position="245"/>
        <end position="272"/>
    </location>
</feature>
<dbReference type="InterPro" id="IPR013087">
    <property type="entry name" value="Znf_C2H2_type"/>
</dbReference>
<dbReference type="Pfam" id="PF00096">
    <property type="entry name" value="zf-C2H2"/>
    <property type="match status" value="5"/>
</dbReference>
<evidence type="ECO:0000256" key="10">
    <source>
        <dbReference type="PROSITE-ProRule" id="PRU00042"/>
    </source>
</evidence>
<keyword evidence="4 10" id="KW-0863">Zinc-finger</keyword>
<evidence type="ECO:0000256" key="11">
    <source>
        <dbReference type="PROSITE-ProRule" id="PRU01263"/>
    </source>
</evidence>
<evidence type="ECO:0000256" key="5">
    <source>
        <dbReference type="ARBA" id="ARBA00022833"/>
    </source>
</evidence>
<reference evidence="14 15" key="1">
    <citation type="submission" date="2015-09" db="EMBL/GenBank/DDBJ databases">
        <title>Draft genome of the scarab beetle Oryctes borbonicus.</title>
        <authorList>
            <person name="Meyer J.M."/>
            <person name="Markov G.V."/>
            <person name="Baskaran P."/>
            <person name="Herrmann M."/>
            <person name="Sommer R.J."/>
            <person name="Roedelsperger C."/>
        </authorList>
    </citation>
    <scope>NUCLEOTIDE SEQUENCE [LARGE SCALE GENOMIC DNA]</scope>
    <source>
        <strain evidence="14">OB123</strain>
        <tissue evidence="14">Whole animal</tissue>
    </source>
</reference>
<evidence type="ECO:0000256" key="9">
    <source>
        <dbReference type="ARBA" id="ARBA00023242"/>
    </source>
</evidence>
<dbReference type="InterPro" id="IPR012934">
    <property type="entry name" value="Znf_AD"/>
</dbReference>
<feature type="binding site" evidence="11">
    <location>
        <position position="9"/>
    </location>
    <ligand>
        <name>Zn(2+)</name>
        <dbReference type="ChEBI" id="CHEBI:29105"/>
    </ligand>
</feature>
<dbReference type="GO" id="GO:0000978">
    <property type="term" value="F:RNA polymerase II cis-regulatory region sequence-specific DNA binding"/>
    <property type="evidence" value="ECO:0007669"/>
    <property type="project" value="TreeGrafter"/>
</dbReference>
<dbReference type="SMART" id="SM00868">
    <property type="entry name" value="zf-AD"/>
    <property type="match status" value="1"/>
</dbReference>
<dbReference type="SUPFAM" id="SSF57716">
    <property type="entry name" value="Glucocorticoid receptor-like (DNA-binding domain)"/>
    <property type="match status" value="1"/>
</dbReference>
<evidence type="ECO:0000256" key="7">
    <source>
        <dbReference type="ARBA" id="ARBA00023125"/>
    </source>
</evidence>
<dbReference type="OrthoDB" id="6077919at2759"/>
<evidence type="ECO:0000256" key="8">
    <source>
        <dbReference type="ARBA" id="ARBA00023163"/>
    </source>
</evidence>
<organism evidence="14 15">
    <name type="scientific">Oryctes borbonicus</name>
    <dbReference type="NCBI Taxonomy" id="1629725"/>
    <lineage>
        <taxon>Eukaryota</taxon>
        <taxon>Metazoa</taxon>
        <taxon>Ecdysozoa</taxon>
        <taxon>Arthropoda</taxon>
        <taxon>Hexapoda</taxon>
        <taxon>Insecta</taxon>
        <taxon>Pterygota</taxon>
        <taxon>Neoptera</taxon>
        <taxon>Endopterygota</taxon>
        <taxon>Coleoptera</taxon>
        <taxon>Polyphaga</taxon>
        <taxon>Scarabaeiformia</taxon>
        <taxon>Scarabaeidae</taxon>
        <taxon>Dynastinae</taxon>
        <taxon>Oryctes</taxon>
    </lineage>
</organism>
<evidence type="ECO:0000313" key="15">
    <source>
        <dbReference type="Proteomes" id="UP000051574"/>
    </source>
</evidence>
<feature type="domain" description="ZAD" evidence="13">
    <location>
        <begin position="7"/>
        <end position="82"/>
    </location>
</feature>
<keyword evidence="2 11" id="KW-0479">Metal-binding</keyword>
<evidence type="ECO:0000256" key="3">
    <source>
        <dbReference type="ARBA" id="ARBA00022737"/>
    </source>
</evidence>
<accession>A0A0T6BHX2</accession>
<dbReference type="Proteomes" id="UP000051574">
    <property type="component" value="Unassembled WGS sequence"/>
</dbReference>
<dbReference type="Gene3D" id="3.30.160.60">
    <property type="entry name" value="Classic Zinc Finger"/>
    <property type="match status" value="5"/>
</dbReference>
<dbReference type="FunFam" id="3.30.160.60:FF:000325">
    <property type="entry name" value="ZFP90 zinc finger protein"/>
    <property type="match status" value="1"/>
</dbReference>
<feature type="domain" description="C2H2-type" evidence="12">
    <location>
        <begin position="378"/>
        <end position="405"/>
    </location>
</feature>
<evidence type="ECO:0000259" key="12">
    <source>
        <dbReference type="PROSITE" id="PS50157"/>
    </source>
</evidence>
<dbReference type="FunFam" id="3.30.160.60:FF:000099">
    <property type="entry name" value="Zinc finger protein 79"/>
    <property type="match status" value="1"/>
</dbReference>
<keyword evidence="8" id="KW-0804">Transcription</keyword>
<keyword evidence="7" id="KW-0238">DNA-binding</keyword>
<protein>
    <submittedName>
        <fullName evidence="14">Zinc-finger associated domain containing protein</fullName>
    </submittedName>
</protein>